<feature type="transmembrane region" description="Helical" evidence="2">
    <location>
        <begin position="173"/>
        <end position="195"/>
    </location>
</feature>
<feature type="signal peptide" evidence="3">
    <location>
        <begin position="1"/>
        <end position="25"/>
    </location>
</feature>
<feature type="transmembrane region" description="Helical" evidence="2">
    <location>
        <begin position="268"/>
        <end position="285"/>
    </location>
</feature>
<dbReference type="InterPro" id="IPR051410">
    <property type="entry name" value="Ferric/Cupric_Reductase"/>
</dbReference>
<evidence type="ECO:0000256" key="3">
    <source>
        <dbReference type="SAM" id="SignalP"/>
    </source>
</evidence>
<comment type="caution">
    <text evidence="4">The sequence shown here is derived from an EMBL/GenBank/DDBJ whole genome shotgun (WGS) entry which is preliminary data.</text>
</comment>
<evidence type="ECO:0000256" key="1">
    <source>
        <dbReference type="ARBA" id="ARBA00022448"/>
    </source>
</evidence>
<dbReference type="EMBL" id="JAZHXJ010002826">
    <property type="protein sequence ID" value="KAL1836500.1"/>
    <property type="molecule type" value="Genomic_DNA"/>
</dbReference>
<evidence type="ECO:0000313" key="5">
    <source>
        <dbReference type="Proteomes" id="UP001586593"/>
    </source>
</evidence>
<evidence type="ECO:0000256" key="2">
    <source>
        <dbReference type="SAM" id="Phobius"/>
    </source>
</evidence>
<proteinExistence type="predicted"/>
<evidence type="ECO:0000313" key="4">
    <source>
        <dbReference type="EMBL" id="KAL1836500.1"/>
    </source>
</evidence>
<keyword evidence="2" id="KW-0472">Membrane</keyword>
<keyword evidence="1" id="KW-0813">Transport</keyword>
<keyword evidence="3" id="KW-0732">Signal</keyword>
<dbReference type="Proteomes" id="UP001586593">
    <property type="component" value="Unassembled WGS sequence"/>
</dbReference>
<protein>
    <recommendedName>
        <fullName evidence="6">GPI mannosyltransferase 2</fullName>
    </recommendedName>
</protein>
<accession>A0ABR3V4F7</accession>
<keyword evidence="5" id="KW-1185">Reference proteome</keyword>
<keyword evidence="2" id="KW-1133">Transmembrane helix</keyword>
<keyword evidence="2" id="KW-0812">Transmembrane</keyword>
<reference evidence="4 5" key="1">
    <citation type="journal article" date="2024" name="Commun. Biol.">
        <title>Comparative genomic analysis of thermophilic fungi reveals convergent evolutionary adaptations and gene losses.</title>
        <authorList>
            <person name="Steindorff A.S."/>
            <person name="Aguilar-Pontes M.V."/>
            <person name="Robinson A.J."/>
            <person name="Andreopoulos B."/>
            <person name="LaButti K."/>
            <person name="Kuo A."/>
            <person name="Mondo S."/>
            <person name="Riley R."/>
            <person name="Otillar R."/>
            <person name="Haridas S."/>
            <person name="Lipzen A."/>
            <person name="Grimwood J."/>
            <person name="Schmutz J."/>
            <person name="Clum A."/>
            <person name="Reid I.D."/>
            <person name="Moisan M.C."/>
            <person name="Butler G."/>
            <person name="Nguyen T.T.M."/>
            <person name="Dewar K."/>
            <person name="Conant G."/>
            <person name="Drula E."/>
            <person name="Henrissat B."/>
            <person name="Hansel C."/>
            <person name="Singer S."/>
            <person name="Hutchinson M.I."/>
            <person name="de Vries R.P."/>
            <person name="Natvig D.O."/>
            <person name="Powell A.J."/>
            <person name="Tsang A."/>
            <person name="Grigoriev I.V."/>
        </authorList>
    </citation>
    <scope>NUCLEOTIDE SEQUENCE [LARGE SCALE GENOMIC DNA]</scope>
    <source>
        <strain evidence="4 5">ATCC 24622</strain>
    </source>
</reference>
<dbReference type="PANTHER" id="PTHR32361">
    <property type="entry name" value="FERRIC/CUPRIC REDUCTASE TRANSMEMBRANE COMPONENT"/>
    <property type="match status" value="1"/>
</dbReference>
<feature type="chain" id="PRO_5046027862" description="GPI mannosyltransferase 2" evidence="3">
    <location>
        <begin position="26"/>
        <end position="292"/>
    </location>
</feature>
<dbReference type="PANTHER" id="PTHR32361:SF9">
    <property type="entry name" value="FERRIC REDUCTASE TRANSMEMBRANE COMPONENT 3-RELATED"/>
    <property type="match status" value="1"/>
</dbReference>
<sequence>MHPHLGRSVSHLLLASTGWSQLALALASTSPSLQAAARVPTPDLAFAACQMALRPPTFNDTLPSKLTQACLSRWGVTSLYLCLRVFAPEGFATEGFAHQNHSCSAYLRAPLPPADIVDRDHFSDEEVARVRRLQREEATDETVLGEVVIPSDRLFWLSYDTLDTILYVHKYHFLYGAAVFVFWALVVLVGVLVRVGSVLSCARSRSPYQPLPRRTEEDDEEVTLAKRAARGNRLSVWLARYITVPATFGYRCAQNVDWVTIPPRVQSITILAFVLLNTAFCIHGYRSFPGNM</sequence>
<evidence type="ECO:0008006" key="6">
    <source>
        <dbReference type="Google" id="ProtNLM"/>
    </source>
</evidence>
<name>A0ABR3V4F7_9PEZI</name>
<organism evidence="4 5">
    <name type="scientific">Phialemonium thermophilum</name>
    <dbReference type="NCBI Taxonomy" id="223376"/>
    <lineage>
        <taxon>Eukaryota</taxon>
        <taxon>Fungi</taxon>
        <taxon>Dikarya</taxon>
        <taxon>Ascomycota</taxon>
        <taxon>Pezizomycotina</taxon>
        <taxon>Sordariomycetes</taxon>
        <taxon>Sordariomycetidae</taxon>
        <taxon>Cephalothecales</taxon>
        <taxon>Cephalothecaceae</taxon>
        <taxon>Phialemonium</taxon>
    </lineage>
</organism>
<gene>
    <name evidence="4" type="ORF">VTK73DRAFT_5043</name>
</gene>